<evidence type="ECO:0000313" key="8">
    <source>
        <dbReference type="EMBL" id="KAK7108003.1"/>
    </source>
</evidence>
<dbReference type="PROSITE" id="PS50850">
    <property type="entry name" value="MFS"/>
    <property type="match status" value="1"/>
</dbReference>
<dbReference type="Pfam" id="PF00083">
    <property type="entry name" value="Sugar_tr"/>
    <property type="match status" value="1"/>
</dbReference>
<comment type="caution">
    <text evidence="8">The sequence shown here is derived from an EMBL/GenBank/DDBJ whole genome shotgun (WGS) entry which is preliminary data.</text>
</comment>
<evidence type="ECO:0000259" key="7">
    <source>
        <dbReference type="PROSITE" id="PS50850"/>
    </source>
</evidence>
<feature type="transmembrane region" description="Helical" evidence="6">
    <location>
        <begin position="222"/>
        <end position="245"/>
    </location>
</feature>
<organism evidence="8 9">
    <name type="scientific">Littorina saxatilis</name>
    <dbReference type="NCBI Taxonomy" id="31220"/>
    <lineage>
        <taxon>Eukaryota</taxon>
        <taxon>Metazoa</taxon>
        <taxon>Spiralia</taxon>
        <taxon>Lophotrochozoa</taxon>
        <taxon>Mollusca</taxon>
        <taxon>Gastropoda</taxon>
        <taxon>Caenogastropoda</taxon>
        <taxon>Littorinimorpha</taxon>
        <taxon>Littorinoidea</taxon>
        <taxon>Littorinidae</taxon>
        <taxon>Littorina</taxon>
    </lineage>
</organism>
<keyword evidence="2 6" id="KW-0812">Transmembrane</keyword>
<dbReference type="InterPro" id="IPR020846">
    <property type="entry name" value="MFS_dom"/>
</dbReference>
<feature type="transmembrane region" description="Helical" evidence="6">
    <location>
        <begin position="166"/>
        <end position="184"/>
    </location>
</feature>
<evidence type="ECO:0000256" key="5">
    <source>
        <dbReference type="SAM" id="MobiDB-lite"/>
    </source>
</evidence>
<feature type="transmembrane region" description="Helical" evidence="6">
    <location>
        <begin position="485"/>
        <end position="506"/>
    </location>
</feature>
<evidence type="ECO:0000256" key="4">
    <source>
        <dbReference type="ARBA" id="ARBA00023136"/>
    </source>
</evidence>
<evidence type="ECO:0000256" key="2">
    <source>
        <dbReference type="ARBA" id="ARBA00022692"/>
    </source>
</evidence>
<feature type="transmembrane region" description="Helical" evidence="6">
    <location>
        <begin position="390"/>
        <end position="411"/>
    </location>
</feature>
<dbReference type="GO" id="GO:0016020">
    <property type="term" value="C:membrane"/>
    <property type="evidence" value="ECO:0007669"/>
    <property type="project" value="UniProtKB-SubCell"/>
</dbReference>
<feature type="compositionally biased region" description="Basic and acidic residues" evidence="5">
    <location>
        <begin position="545"/>
        <end position="556"/>
    </location>
</feature>
<reference evidence="8 9" key="1">
    <citation type="submission" date="2024-02" db="EMBL/GenBank/DDBJ databases">
        <title>Chromosome-scale genome assembly of the rough periwinkle Littorina saxatilis.</title>
        <authorList>
            <person name="De Jode A."/>
            <person name="Faria R."/>
            <person name="Formenti G."/>
            <person name="Sims Y."/>
            <person name="Smith T.P."/>
            <person name="Tracey A."/>
            <person name="Wood J.M.D."/>
            <person name="Zagrodzka Z.B."/>
            <person name="Johannesson K."/>
            <person name="Butlin R.K."/>
            <person name="Leder E.H."/>
        </authorList>
    </citation>
    <scope>NUCLEOTIDE SEQUENCE [LARGE SCALE GENOMIC DNA]</scope>
    <source>
        <strain evidence="8">Snail1</strain>
        <tissue evidence="8">Muscle</tissue>
    </source>
</reference>
<feature type="transmembrane region" description="Helical" evidence="6">
    <location>
        <begin position="328"/>
        <end position="349"/>
    </location>
</feature>
<accession>A0AAN9GGF1</accession>
<dbReference type="SUPFAM" id="SSF103473">
    <property type="entry name" value="MFS general substrate transporter"/>
    <property type="match status" value="1"/>
</dbReference>
<sequence>MLFDDVLEEIKPFGPYQKRLYFIICWCGLPGALHTMVTVFIMATPQHRCAIPGLDNDTYESQGEWHDLLLQETVPYDSEKKAWAQCSYFAGRNVTHPFAPSNDTAECSRWVYSKEYYEETVISELNLVCGDQDKVAMANSILMGGLLGGSLILGAMSDIIGRKKTMMIGLVGQFIVTMATGFVHSYGAFVALRFMATFFGIGFFLAAFVAGMELVGPDQRTIAGIVIELFWALGLFIILFLAYLIRNWHHLQIAVSCFNLFFVGHFFLVPESPRWLVSKGRLEEASAIIRKAAQVNKADVSEKVLSLQDLQSDAPQEKIWHLFTSPRLMVRCLIIFFNWLVVSMVYYGLGLNVGSLSGNLFLNFLYANIAETLSYVFCLIFLFRVGRRPLHCFTMFLGGGACIAIIFPVLYGDEGDQWSTITLSMIGKFGVSAAFAIIYVFSAELFPTMVRNSGMGASSLCARIGGIASPYVATLSIYVSGDFGIALPSLIFGGLSVLAGLAALFLPETLHKKLPESIEDAKNFGVSGKSQGKKSYALGSLDNDDLPKKDGVYNKY</sequence>
<keyword evidence="9" id="KW-1185">Reference proteome</keyword>
<dbReference type="CDD" id="cd17317">
    <property type="entry name" value="MFS_SLC22"/>
    <property type="match status" value="1"/>
</dbReference>
<feature type="domain" description="Major facilitator superfamily (MFS) profile" evidence="7">
    <location>
        <begin position="89"/>
        <end position="511"/>
    </location>
</feature>
<dbReference type="InterPro" id="IPR005829">
    <property type="entry name" value="Sugar_transporter_CS"/>
</dbReference>
<dbReference type="InterPro" id="IPR036259">
    <property type="entry name" value="MFS_trans_sf"/>
</dbReference>
<proteinExistence type="predicted"/>
<protein>
    <recommendedName>
        <fullName evidence="7">Major facilitator superfamily (MFS) profile domain-containing protein</fullName>
    </recommendedName>
</protein>
<dbReference type="AlphaFoldDB" id="A0AAN9GGF1"/>
<evidence type="ECO:0000256" key="1">
    <source>
        <dbReference type="ARBA" id="ARBA00004141"/>
    </source>
</evidence>
<feature type="transmembrane region" description="Helical" evidence="6">
    <location>
        <begin position="361"/>
        <end position="383"/>
    </location>
</feature>
<evidence type="ECO:0000256" key="3">
    <source>
        <dbReference type="ARBA" id="ARBA00022989"/>
    </source>
</evidence>
<feature type="transmembrane region" description="Helical" evidence="6">
    <location>
        <begin position="460"/>
        <end position="479"/>
    </location>
</feature>
<dbReference type="EMBL" id="JBAMIC010000004">
    <property type="protein sequence ID" value="KAK7108003.1"/>
    <property type="molecule type" value="Genomic_DNA"/>
</dbReference>
<dbReference type="Proteomes" id="UP001374579">
    <property type="component" value="Unassembled WGS sequence"/>
</dbReference>
<evidence type="ECO:0000313" key="9">
    <source>
        <dbReference type="Proteomes" id="UP001374579"/>
    </source>
</evidence>
<feature type="transmembrane region" description="Helical" evidence="6">
    <location>
        <begin position="20"/>
        <end position="43"/>
    </location>
</feature>
<dbReference type="Gene3D" id="1.20.1250.20">
    <property type="entry name" value="MFS general substrate transporter like domains"/>
    <property type="match status" value="1"/>
</dbReference>
<dbReference type="PROSITE" id="PS00216">
    <property type="entry name" value="SUGAR_TRANSPORT_1"/>
    <property type="match status" value="1"/>
</dbReference>
<feature type="transmembrane region" description="Helical" evidence="6">
    <location>
        <begin position="417"/>
        <end position="440"/>
    </location>
</feature>
<keyword evidence="3 6" id="KW-1133">Transmembrane helix</keyword>
<feature type="transmembrane region" description="Helical" evidence="6">
    <location>
        <begin position="135"/>
        <end position="154"/>
    </location>
</feature>
<dbReference type="PANTHER" id="PTHR24064">
    <property type="entry name" value="SOLUTE CARRIER FAMILY 22 MEMBER"/>
    <property type="match status" value="1"/>
</dbReference>
<dbReference type="InterPro" id="IPR005828">
    <property type="entry name" value="MFS_sugar_transport-like"/>
</dbReference>
<gene>
    <name evidence="8" type="ORF">V1264_015809</name>
</gene>
<keyword evidence="4 6" id="KW-0472">Membrane</keyword>
<comment type="subcellular location">
    <subcellularLocation>
        <location evidence="1">Membrane</location>
        <topology evidence="1">Multi-pass membrane protein</topology>
    </subcellularLocation>
</comment>
<feature type="transmembrane region" description="Helical" evidence="6">
    <location>
        <begin position="190"/>
        <end position="210"/>
    </location>
</feature>
<dbReference type="GO" id="GO:0022857">
    <property type="term" value="F:transmembrane transporter activity"/>
    <property type="evidence" value="ECO:0007669"/>
    <property type="project" value="InterPro"/>
</dbReference>
<feature type="region of interest" description="Disordered" evidence="5">
    <location>
        <begin position="525"/>
        <end position="556"/>
    </location>
</feature>
<feature type="transmembrane region" description="Helical" evidence="6">
    <location>
        <begin position="251"/>
        <end position="269"/>
    </location>
</feature>
<evidence type="ECO:0000256" key="6">
    <source>
        <dbReference type="SAM" id="Phobius"/>
    </source>
</evidence>
<name>A0AAN9GGF1_9CAEN</name>